<dbReference type="UniPathway" id="UPA00193"/>
<dbReference type="Gene3D" id="3.40.640.10">
    <property type="entry name" value="Type I PLP-dependent aspartate aminotransferase-like (Major domain)"/>
    <property type="match status" value="1"/>
</dbReference>
<comment type="function">
    <text evidence="2 8">Interconversion of serine and glycine.</text>
</comment>
<dbReference type="CDD" id="cd00378">
    <property type="entry name" value="SHMT"/>
    <property type="match status" value="1"/>
</dbReference>
<evidence type="ECO:0000256" key="7">
    <source>
        <dbReference type="ARBA" id="ARBA00022898"/>
    </source>
</evidence>
<dbReference type="AlphaFoldDB" id="A0A3R7GDQ3"/>
<dbReference type="Proteomes" id="UP000286415">
    <property type="component" value="Unassembled WGS sequence"/>
</dbReference>
<comment type="caution">
    <text evidence="9">The sequence shown here is derived from an EMBL/GenBank/DDBJ whole genome shotgun (WGS) entry which is preliminary data.</text>
</comment>
<proteinExistence type="inferred from homology"/>
<dbReference type="PROSITE" id="PS00096">
    <property type="entry name" value="SHMT"/>
    <property type="match status" value="1"/>
</dbReference>
<dbReference type="GO" id="GO:0035999">
    <property type="term" value="P:tetrahydrofolate interconversion"/>
    <property type="evidence" value="ECO:0007669"/>
    <property type="project" value="UniProtKB-UniPathway"/>
</dbReference>
<dbReference type="FunFam" id="3.40.640.10:FF:000097">
    <property type="entry name" value="Serine hydroxymethyltransferase"/>
    <property type="match status" value="1"/>
</dbReference>
<dbReference type="InterPro" id="IPR018798">
    <property type="entry name" value="MVB12A/B"/>
</dbReference>
<dbReference type="GO" id="GO:0030170">
    <property type="term" value="F:pyridoxal phosphate binding"/>
    <property type="evidence" value="ECO:0007669"/>
    <property type="project" value="InterPro"/>
</dbReference>
<dbReference type="Gene3D" id="2.100.10.50">
    <property type="match status" value="1"/>
</dbReference>
<dbReference type="InterPro" id="IPR019798">
    <property type="entry name" value="Ser_HO-MeTrfase_PLP_BS"/>
</dbReference>
<reference evidence="9 10" key="1">
    <citation type="journal article" date="2018" name="Biotechnol. Adv.">
        <title>Improved genomic resources and new bioinformatic workflow for the carcinogenic parasite Clonorchis sinensis: Biotechnological implications.</title>
        <authorList>
            <person name="Wang D."/>
            <person name="Korhonen P.K."/>
            <person name="Gasser R.B."/>
            <person name="Young N.D."/>
        </authorList>
    </citation>
    <scope>NUCLEOTIDE SEQUENCE [LARGE SCALE GENOMIC DNA]</scope>
    <source>
        <strain evidence="9">Cs-k2</strain>
    </source>
</reference>
<dbReference type="InterPro" id="IPR023341">
    <property type="entry name" value="MABP"/>
</dbReference>
<dbReference type="InterPro" id="IPR015421">
    <property type="entry name" value="PyrdxlP-dep_Trfase_major"/>
</dbReference>
<dbReference type="SUPFAM" id="SSF53383">
    <property type="entry name" value="PLP-dependent transferases"/>
    <property type="match status" value="1"/>
</dbReference>
<dbReference type="STRING" id="79923.A0A3R7GDQ3"/>
<dbReference type="PROSITE" id="PS51498">
    <property type="entry name" value="MABP"/>
    <property type="match status" value="1"/>
</dbReference>
<keyword evidence="5 8" id="KW-0554">One-carbon metabolism</keyword>
<dbReference type="GO" id="GO:0005739">
    <property type="term" value="C:mitochondrion"/>
    <property type="evidence" value="ECO:0007669"/>
    <property type="project" value="TreeGrafter"/>
</dbReference>
<accession>A0A3R7GDQ3</accession>
<comment type="similarity">
    <text evidence="4 8">Belongs to the SHMT family.</text>
</comment>
<dbReference type="EMBL" id="NIRI02000076">
    <property type="protein sequence ID" value="KAG5442255.1"/>
    <property type="molecule type" value="Genomic_DNA"/>
</dbReference>
<dbReference type="GO" id="GO:0005634">
    <property type="term" value="C:nucleus"/>
    <property type="evidence" value="ECO:0007669"/>
    <property type="project" value="TreeGrafter"/>
</dbReference>
<dbReference type="HAMAP" id="MF_00051">
    <property type="entry name" value="SHMT"/>
    <property type="match status" value="1"/>
</dbReference>
<evidence type="ECO:0000256" key="6">
    <source>
        <dbReference type="ARBA" id="ARBA00022679"/>
    </source>
</evidence>
<dbReference type="NCBIfam" id="NF000586">
    <property type="entry name" value="PRK00011.1"/>
    <property type="match status" value="1"/>
</dbReference>
<dbReference type="GO" id="GO:0000813">
    <property type="term" value="C:ESCRT I complex"/>
    <property type="evidence" value="ECO:0007669"/>
    <property type="project" value="InterPro"/>
</dbReference>
<evidence type="ECO:0000256" key="4">
    <source>
        <dbReference type="ARBA" id="ARBA00006376"/>
    </source>
</evidence>
<evidence type="ECO:0000256" key="1">
    <source>
        <dbReference type="ARBA" id="ARBA00001933"/>
    </source>
</evidence>
<dbReference type="Pfam" id="PF10240">
    <property type="entry name" value="DUF2464"/>
    <property type="match status" value="1"/>
</dbReference>
<dbReference type="PANTHER" id="PTHR11680:SF59">
    <property type="entry name" value="SERINE HYDROXYMETHYLTRANSFERASE, CYTOSOLIC"/>
    <property type="match status" value="1"/>
</dbReference>
<dbReference type="EC" id="2.1.2.1" evidence="8"/>
<dbReference type="InterPro" id="IPR015424">
    <property type="entry name" value="PyrdxlP-dep_Trfase"/>
</dbReference>
<dbReference type="Gene3D" id="3.90.1150.10">
    <property type="entry name" value="Aspartate Aminotransferase, domain 1"/>
    <property type="match status" value="1"/>
</dbReference>
<protein>
    <recommendedName>
        <fullName evidence="8">Serine hydroxymethyltransferase</fullName>
        <ecNumber evidence="8">2.1.2.1</ecNumber>
    </recommendedName>
</protein>
<keyword evidence="6 8" id="KW-0808">Transferase</keyword>
<comment type="cofactor">
    <cofactor evidence="1 8">
        <name>pyridoxal 5'-phosphate</name>
        <dbReference type="ChEBI" id="CHEBI:597326"/>
    </cofactor>
</comment>
<dbReference type="InterPro" id="IPR015422">
    <property type="entry name" value="PyrdxlP-dep_Trfase_small"/>
</dbReference>
<keyword evidence="7 8" id="KW-0663">Pyridoxal phosphate</keyword>
<sequence>MSSLADTTACVVTDVVFVDSVTAAPTGYTVLPSSLYKKKCYLCYATKEIANCDSTTLVLADLKILSSGDPSPGGYRRLTEISSSAFWRSRIVWGHFVPFASVSSAIGDILISDSSLDGFILAGEVNSLKILCKQVAHRAAYASSSTPKRPPPPNQSSATPKPPAVHTYSWDFALSGVPVELNRKYFPDAELLYEIPCKTFEELEREDRSSVHWEPMTRIEQSVFQASYLRTGSLKITYWKSIADKPLFQSPGHRPWLSNTRNGVTLLTSVVFRYFSDKTMMDLAHSDPEIMALCQAEKQRQFRGLELIASENFASRAVLQALSSSFHNKYSEGQIGARYYAGNEFVDAMESLCHARALNLFGLDPKEWGVNVQAHSGSPANFAVYTALAGPHGRIMGLDLPDGGHLTHGFQAASGKKVSATSLFFESTAYKVDPQTGLIDYDKLELVAGCFRPKVIIAGTSAYSRQLDYARFRRIADSVSAVLMADMAHISGLVAAGLHPSPFDYCDVVTTTTHKTLRGPRGAMIFYRKYARQPRTNAKSSSNGTVENGACGDPTPTGFDRLINEAVFPGLQGGPHNNSIAALAVALNEAASPEFKEYQEQVISNMQQLCTSLTSYGYTIVTGGSDTHLCTVDLRPIGIDGARAEKVLELAGITTNKNTCPGDLNALRPGGLRLGSPALTSRGLKSKDFEYVASLVHEGIQLALRAKSQTSSKLLKDYLAVLSENRMIVDELAALKQKVEAFATQFPMPGLDF</sequence>
<comment type="catalytic activity">
    <reaction evidence="8">
        <text>(6R)-5,10-methylene-5,6,7,8-tetrahydrofolate + glycine + H2O = (6S)-5,6,7,8-tetrahydrofolate + L-serine</text>
        <dbReference type="Rhea" id="RHEA:15481"/>
        <dbReference type="ChEBI" id="CHEBI:15377"/>
        <dbReference type="ChEBI" id="CHEBI:15636"/>
        <dbReference type="ChEBI" id="CHEBI:33384"/>
        <dbReference type="ChEBI" id="CHEBI:57305"/>
        <dbReference type="ChEBI" id="CHEBI:57453"/>
        <dbReference type="EC" id="2.1.2.1"/>
    </reaction>
</comment>
<evidence type="ECO:0000256" key="3">
    <source>
        <dbReference type="ARBA" id="ARBA00004777"/>
    </source>
</evidence>
<evidence type="ECO:0000256" key="5">
    <source>
        <dbReference type="ARBA" id="ARBA00022563"/>
    </source>
</evidence>
<evidence type="ECO:0000256" key="8">
    <source>
        <dbReference type="RuleBase" id="RU000585"/>
    </source>
</evidence>
<evidence type="ECO:0000313" key="10">
    <source>
        <dbReference type="Proteomes" id="UP000286415"/>
    </source>
</evidence>
<evidence type="ECO:0000313" key="9">
    <source>
        <dbReference type="EMBL" id="KAG5442255.1"/>
    </source>
</evidence>
<evidence type="ECO:0000256" key="2">
    <source>
        <dbReference type="ARBA" id="ARBA00002224"/>
    </source>
</evidence>
<dbReference type="GO" id="GO:0004372">
    <property type="term" value="F:glycine hydroxymethyltransferase activity"/>
    <property type="evidence" value="ECO:0007669"/>
    <property type="project" value="UniProtKB-EC"/>
</dbReference>
<dbReference type="InParanoid" id="A0A3R7GDQ3"/>
<gene>
    <name evidence="9" type="ORF">CSKR_100161</name>
</gene>
<organism evidence="9 10">
    <name type="scientific">Clonorchis sinensis</name>
    <name type="common">Chinese liver fluke</name>
    <dbReference type="NCBI Taxonomy" id="79923"/>
    <lineage>
        <taxon>Eukaryota</taxon>
        <taxon>Metazoa</taxon>
        <taxon>Spiralia</taxon>
        <taxon>Lophotrochozoa</taxon>
        <taxon>Platyhelminthes</taxon>
        <taxon>Trematoda</taxon>
        <taxon>Digenea</taxon>
        <taxon>Opisthorchiida</taxon>
        <taxon>Opisthorchiata</taxon>
        <taxon>Opisthorchiidae</taxon>
        <taxon>Clonorchis</taxon>
    </lineage>
</organism>
<dbReference type="GO" id="GO:0019264">
    <property type="term" value="P:glycine biosynthetic process from serine"/>
    <property type="evidence" value="ECO:0007669"/>
    <property type="project" value="InterPro"/>
</dbReference>
<dbReference type="Pfam" id="PF00464">
    <property type="entry name" value="SHMT"/>
    <property type="match status" value="1"/>
</dbReference>
<dbReference type="InterPro" id="IPR049943">
    <property type="entry name" value="Ser_HO-MeTrfase-like"/>
</dbReference>
<dbReference type="PANTHER" id="PTHR11680">
    <property type="entry name" value="SERINE HYDROXYMETHYLTRANSFERASE"/>
    <property type="match status" value="1"/>
</dbReference>
<name>A0A3R7GDQ3_CLOSI</name>
<reference evidence="9 10" key="2">
    <citation type="journal article" date="2021" name="Genomics">
        <title>High-quality reference genome for Clonorchis sinensis.</title>
        <authorList>
            <person name="Young N.D."/>
            <person name="Stroehlein A.J."/>
            <person name="Kinkar L."/>
            <person name="Wang T."/>
            <person name="Sohn W.M."/>
            <person name="Chang B.C.H."/>
            <person name="Kaur P."/>
            <person name="Weisz D."/>
            <person name="Dudchenko O."/>
            <person name="Aiden E.L."/>
            <person name="Korhonen P.K."/>
            <person name="Gasser R.B."/>
        </authorList>
    </citation>
    <scope>NUCLEOTIDE SEQUENCE [LARGE SCALE GENOMIC DNA]</scope>
    <source>
        <strain evidence="9">Cs-k2</strain>
    </source>
</reference>
<keyword evidence="10" id="KW-1185">Reference proteome</keyword>
<dbReference type="InterPro" id="IPR039429">
    <property type="entry name" value="SHMT-like_dom"/>
</dbReference>
<dbReference type="OrthoDB" id="10265628at2759"/>
<dbReference type="InterPro" id="IPR001085">
    <property type="entry name" value="Ser_HO-MeTrfase"/>
</dbReference>
<comment type="pathway">
    <text evidence="3 8">One-carbon metabolism; tetrahydrofolate interconversion.</text>
</comment>